<feature type="transmembrane region" description="Helical" evidence="2">
    <location>
        <begin position="114"/>
        <end position="134"/>
    </location>
</feature>
<protein>
    <submittedName>
        <fullName evidence="4">IncI1 plasmid conjugative transfer integral membrane protein TraY</fullName>
    </submittedName>
</protein>
<feature type="transmembrane region" description="Helical" evidence="2">
    <location>
        <begin position="592"/>
        <end position="617"/>
    </location>
</feature>
<dbReference type="NCBIfam" id="TIGR04346">
    <property type="entry name" value="DotA_TraY"/>
    <property type="match status" value="1"/>
</dbReference>
<keyword evidence="2" id="KW-1133">Transmembrane helix</keyword>
<feature type="signal peptide" evidence="3">
    <location>
        <begin position="1"/>
        <end position="23"/>
    </location>
</feature>
<geneLocation type="plasmid" evidence="4">
    <name>pMG2_SR198</name>
</geneLocation>
<feature type="compositionally biased region" description="Basic and acidic residues" evidence="1">
    <location>
        <begin position="719"/>
        <end position="728"/>
    </location>
</feature>
<feature type="transmembrane region" description="Helical" evidence="2">
    <location>
        <begin position="140"/>
        <end position="157"/>
    </location>
</feature>
<dbReference type="AlphaFoldDB" id="A0A286K008"/>
<keyword evidence="2" id="KW-0812">Transmembrane</keyword>
<feature type="transmembrane region" description="Helical" evidence="2">
    <location>
        <begin position="69"/>
        <end position="94"/>
    </location>
</feature>
<feature type="chain" id="PRO_5012041270" evidence="3">
    <location>
        <begin position="24"/>
        <end position="728"/>
    </location>
</feature>
<reference evidence="4" key="1">
    <citation type="submission" date="2016-03" db="EMBL/GenBank/DDBJ databases">
        <title>The evolution of Pseudomonas syringe pv. actinidiae in New Zealand.</title>
        <authorList>
            <person name="Butler M.I."/>
            <person name="Taiaroa G."/>
            <person name="Stockwell P."/>
            <person name="Lamont I."/>
            <person name="Poulter R."/>
        </authorList>
    </citation>
    <scope>NUCLEOTIDE SEQUENCE</scope>
    <source>
        <strain evidence="4">SR198</strain>
        <plasmid evidence="4">pMG2_SR198</plasmid>
    </source>
</reference>
<keyword evidence="2" id="KW-0472">Membrane</keyword>
<proteinExistence type="predicted"/>
<name>A0A286K008_PSESF</name>
<feature type="transmembrane region" description="Helical" evidence="2">
    <location>
        <begin position="547"/>
        <end position="571"/>
    </location>
</feature>
<dbReference type="InterPro" id="IPR027628">
    <property type="entry name" value="DotA_TraY"/>
</dbReference>
<feature type="region of interest" description="Disordered" evidence="1">
    <location>
        <begin position="704"/>
        <end position="728"/>
    </location>
</feature>
<evidence type="ECO:0000256" key="2">
    <source>
        <dbReference type="SAM" id="Phobius"/>
    </source>
</evidence>
<feature type="transmembrane region" description="Helical" evidence="2">
    <location>
        <begin position="637"/>
        <end position="658"/>
    </location>
</feature>
<feature type="transmembrane region" description="Helical" evidence="2">
    <location>
        <begin position="522"/>
        <end position="541"/>
    </location>
</feature>
<dbReference type="EMBL" id="KU950310">
    <property type="protein sequence ID" value="AMW88382.1"/>
    <property type="molecule type" value="Genomic_DNA"/>
</dbReference>
<keyword evidence="3" id="KW-0732">Signal</keyword>
<sequence length="728" mass="76190">MKRILNKSFWLLVAWMVSTPGWAADGTTISEISAAAKRTGDKSREALVAIYGNVVNNPLAGGDTSGDTILASIFQVFNGALLVVGAIWACYIVFRKLTRTAHDGSVFDKQQSTIWGPVRLVWGLVSLVPTASGWSLSQLLMLWGASVMGIGIANLGVDSAMSAFSDGTSMVVQPVMPSTVKLAHSVFEANLCLHGINAGIAQAQASGALVTQNGYVQQSATPTGFILKNSSFVCGGADIRGDLEPQAASTNWFGGTIDVSDIRKAHLAALKAMQATLSTSAQNFVNSVTQRQLGSTNSLPDVEMAVQSASQAYENSVNRAAATKQGNIGELSKKMTESIKAAGWWTLGAWYQTFAQANTKLSDAMAAKASVFGMSSGGDPVITTVYAAAMEAYQAQQQTSTFTSTLGTQTSGDYSGGAAGSDAGSIIGSIFAAPGQHIVNYLLDKNLGGEGLGQVNPLIKMKNLGDYTMGAAETALGGYVAAKTLEGIKSGWSVAGAFSKVANAFTSLGDAFSGVLNAVSPFVIMLVIALFILGGTLSTYLPMVPFIIWFGAAVNWLVVVGEAVIAAPLWAITHLNGEGDGMGQKTTHGYIFLLNVMVRPILMVLGFFLGGAALVAGGTLLNQLFGVAMANAQFDSVTGLFSIIFFLMMYCSMCLNLVHSCFNLIMIVPDQVINWVGGAASATLGRDDNEKMKNAMNVFGSKLEHLAPRPGPSGGRNQKPKDGDGIKS</sequence>
<evidence type="ECO:0000256" key="3">
    <source>
        <dbReference type="SAM" id="SignalP"/>
    </source>
</evidence>
<evidence type="ECO:0000256" key="1">
    <source>
        <dbReference type="SAM" id="MobiDB-lite"/>
    </source>
</evidence>
<dbReference type="RefSeq" id="WP_074294773.1">
    <property type="nucleotide sequence ID" value="NZ_KU950310.1"/>
</dbReference>
<evidence type="ECO:0000313" key="4">
    <source>
        <dbReference type="EMBL" id="AMW88382.1"/>
    </source>
</evidence>
<keyword evidence="4" id="KW-0614">Plasmid</keyword>
<accession>A0A286K008</accession>
<organism evidence="4">
    <name type="scientific">Pseudomonas syringae pv. actinidiae</name>
    <dbReference type="NCBI Taxonomy" id="103796"/>
    <lineage>
        <taxon>Bacteria</taxon>
        <taxon>Pseudomonadati</taxon>
        <taxon>Pseudomonadota</taxon>
        <taxon>Gammaproteobacteria</taxon>
        <taxon>Pseudomonadales</taxon>
        <taxon>Pseudomonadaceae</taxon>
        <taxon>Pseudomonas</taxon>
        <taxon>Pseudomonas syringae</taxon>
    </lineage>
</organism>